<dbReference type="Gene3D" id="3.40.50.2300">
    <property type="match status" value="1"/>
</dbReference>
<dbReference type="GO" id="GO:0003677">
    <property type="term" value="F:DNA binding"/>
    <property type="evidence" value="ECO:0007669"/>
    <property type="project" value="UniProtKB-KW"/>
</dbReference>
<feature type="modified residue" description="4-aspartylphosphate" evidence="5">
    <location>
        <position position="59"/>
    </location>
</feature>
<dbReference type="Proteomes" id="UP000183053">
    <property type="component" value="Unassembled WGS sequence"/>
</dbReference>
<dbReference type="SUPFAM" id="SSF52172">
    <property type="entry name" value="CheY-like"/>
    <property type="match status" value="1"/>
</dbReference>
<keyword evidence="2" id="KW-0805">Transcription regulation</keyword>
<evidence type="ECO:0000259" key="7">
    <source>
        <dbReference type="PROSITE" id="PS50110"/>
    </source>
</evidence>
<dbReference type="SUPFAM" id="SSF46894">
    <property type="entry name" value="C-terminal effector domain of the bipartite response regulators"/>
    <property type="match status" value="1"/>
</dbReference>
<dbReference type="InterPro" id="IPR000792">
    <property type="entry name" value="Tscrpt_reg_LuxR_C"/>
</dbReference>
<evidence type="ECO:0000256" key="1">
    <source>
        <dbReference type="ARBA" id="ARBA00022553"/>
    </source>
</evidence>
<name>A0A1H1AL30_9ACTN</name>
<dbReference type="InterPro" id="IPR016032">
    <property type="entry name" value="Sig_transdc_resp-reg_C-effctor"/>
</dbReference>
<feature type="domain" description="Response regulatory" evidence="7">
    <location>
        <begin position="7"/>
        <end position="124"/>
    </location>
</feature>
<dbReference type="OrthoDB" id="9808843at2"/>
<dbReference type="PANTHER" id="PTHR43214">
    <property type="entry name" value="TWO-COMPONENT RESPONSE REGULATOR"/>
    <property type="match status" value="1"/>
</dbReference>
<dbReference type="PROSITE" id="PS50043">
    <property type="entry name" value="HTH_LUXR_2"/>
    <property type="match status" value="1"/>
</dbReference>
<protein>
    <submittedName>
        <fullName evidence="8">DNA-binding response regulator, NarL/FixJ family, contains REC and HTH domains</fullName>
    </submittedName>
</protein>
<dbReference type="GO" id="GO:0000160">
    <property type="term" value="P:phosphorelay signal transduction system"/>
    <property type="evidence" value="ECO:0007669"/>
    <property type="project" value="InterPro"/>
</dbReference>
<dbReference type="CDD" id="cd17535">
    <property type="entry name" value="REC_NarL-like"/>
    <property type="match status" value="1"/>
</dbReference>
<feature type="domain" description="HTH luxR-type" evidence="6">
    <location>
        <begin position="147"/>
        <end position="213"/>
    </location>
</feature>
<evidence type="ECO:0000313" key="8">
    <source>
        <dbReference type="EMBL" id="SDQ40347.1"/>
    </source>
</evidence>
<dbReference type="CDD" id="cd06170">
    <property type="entry name" value="LuxR_C_like"/>
    <property type="match status" value="1"/>
</dbReference>
<evidence type="ECO:0000256" key="3">
    <source>
        <dbReference type="ARBA" id="ARBA00023125"/>
    </source>
</evidence>
<dbReference type="GO" id="GO:0006355">
    <property type="term" value="P:regulation of DNA-templated transcription"/>
    <property type="evidence" value="ECO:0007669"/>
    <property type="project" value="InterPro"/>
</dbReference>
<dbReference type="SMART" id="SM00421">
    <property type="entry name" value="HTH_LUXR"/>
    <property type="match status" value="1"/>
</dbReference>
<dbReference type="InterPro" id="IPR011006">
    <property type="entry name" value="CheY-like_superfamily"/>
</dbReference>
<evidence type="ECO:0000313" key="9">
    <source>
        <dbReference type="Proteomes" id="UP000183053"/>
    </source>
</evidence>
<dbReference type="AlphaFoldDB" id="A0A1H1AL30"/>
<evidence type="ECO:0000259" key="6">
    <source>
        <dbReference type="PROSITE" id="PS50043"/>
    </source>
</evidence>
<gene>
    <name evidence="8" type="ORF">SAMN04489765_0274</name>
</gene>
<dbReference type="PROSITE" id="PS50110">
    <property type="entry name" value="RESPONSE_REGULATORY"/>
    <property type="match status" value="1"/>
</dbReference>
<accession>A0A1H1AL30</accession>
<dbReference type="InterPro" id="IPR039420">
    <property type="entry name" value="WalR-like"/>
</dbReference>
<dbReference type="InterPro" id="IPR001789">
    <property type="entry name" value="Sig_transdc_resp-reg_receiver"/>
</dbReference>
<keyword evidence="1 5" id="KW-0597">Phosphoprotein</keyword>
<proteinExistence type="predicted"/>
<keyword evidence="3 8" id="KW-0238">DNA-binding</keyword>
<evidence type="ECO:0000256" key="4">
    <source>
        <dbReference type="ARBA" id="ARBA00023163"/>
    </source>
</evidence>
<dbReference type="STRING" id="47312.SAMN04489765_0274"/>
<dbReference type="Pfam" id="PF00072">
    <property type="entry name" value="Response_reg"/>
    <property type="match status" value="1"/>
</dbReference>
<dbReference type="PRINTS" id="PR00038">
    <property type="entry name" value="HTHLUXR"/>
</dbReference>
<evidence type="ECO:0000256" key="5">
    <source>
        <dbReference type="PROSITE-ProRule" id="PRU00169"/>
    </source>
</evidence>
<dbReference type="PANTHER" id="PTHR43214:SF24">
    <property type="entry name" value="TRANSCRIPTIONAL REGULATORY PROTEIN NARL-RELATED"/>
    <property type="match status" value="1"/>
</dbReference>
<reference evidence="9" key="1">
    <citation type="submission" date="2016-10" db="EMBL/GenBank/DDBJ databases">
        <authorList>
            <person name="Varghese N."/>
            <person name="Submissions S."/>
        </authorList>
    </citation>
    <scope>NUCLEOTIDE SEQUENCE [LARGE SCALE GENOMIC DNA]</scope>
    <source>
        <strain evidence="9">DSM 44142</strain>
    </source>
</reference>
<keyword evidence="4" id="KW-0804">Transcription</keyword>
<keyword evidence="9" id="KW-1185">Reference proteome</keyword>
<dbReference type="RefSeq" id="WP_068563523.1">
    <property type="nucleotide sequence ID" value="NZ_FNLF01000002.1"/>
</dbReference>
<sequence>MTAGPIRVVIADDQEVIRDSFREYLDALPDIEVVAVAENGADLVRLVTEIPGIDVVIVDVRMPVLSGLEAMRSLSASRSRPAVIVVTTFNVESYVEMAITYGARGFLLKDCAPEDLADAVREVHAGGVVLAESATAHVFSAIRPKAATDPIATRLSDREREVLTLIGAGLTNGEIAEHLFVAESTVKTHVRALLVKLQCRDRVALVRVAFRGDQ</sequence>
<dbReference type="SMART" id="SM00448">
    <property type="entry name" value="REC"/>
    <property type="match status" value="1"/>
</dbReference>
<evidence type="ECO:0000256" key="2">
    <source>
        <dbReference type="ARBA" id="ARBA00023015"/>
    </source>
</evidence>
<dbReference type="InterPro" id="IPR058245">
    <property type="entry name" value="NreC/VraR/RcsB-like_REC"/>
</dbReference>
<dbReference type="PROSITE" id="PS00622">
    <property type="entry name" value="HTH_LUXR_1"/>
    <property type="match status" value="1"/>
</dbReference>
<organism evidence="8 9">
    <name type="scientific">Tsukamurella pulmonis</name>
    <dbReference type="NCBI Taxonomy" id="47312"/>
    <lineage>
        <taxon>Bacteria</taxon>
        <taxon>Bacillati</taxon>
        <taxon>Actinomycetota</taxon>
        <taxon>Actinomycetes</taxon>
        <taxon>Mycobacteriales</taxon>
        <taxon>Tsukamurellaceae</taxon>
        <taxon>Tsukamurella</taxon>
    </lineage>
</organism>
<dbReference type="EMBL" id="FNLF01000002">
    <property type="protein sequence ID" value="SDQ40347.1"/>
    <property type="molecule type" value="Genomic_DNA"/>
</dbReference>
<dbReference type="Pfam" id="PF00196">
    <property type="entry name" value="GerE"/>
    <property type="match status" value="1"/>
</dbReference>